<name>A0A1W1XDW9_9CLOT</name>
<dbReference type="Proteomes" id="UP000192468">
    <property type="component" value="Unassembled WGS sequence"/>
</dbReference>
<evidence type="ECO:0008006" key="3">
    <source>
        <dbReference type="Google" id="ProtNLM"/>
    </source>
</evidence>
<dbReference type="AlphaFoldDB" id="A0A1W1XDW9"/>
<proteinExistence type="predicted"/>
<evidence type="ECO:0000313" key="1">
    <source>
        <dbReference type="EMBL" id="SMC21848.1"/>
    </source>
</evidence>
<protein>
    <recommendedName>
        <fullName evidence="3">Four helix bundle protein</fullName>
    </recommendedName>
</protein>
<evidence type="ECO:0000313" key="2">
    <source>
        <dbReference type="Proteomes" id="UP000192468"/>
    </source>
</evidence>
<gene>
    <name evidence="1" type="ORF">SAMN02745134_01466</name>
</gene>
<accession>A0A1W1XDW9</accession>
<organism evidence="1 2">
    <name type="scientific">Clostridium acidisoli DSM 12555</name>
    <dbReference type="NCBI Taxonomy" id="1121291"/>
    <lineage>
        <taxon>Bacteria</taxon>
        <taxon>Bacillati</taxon>
        <taxon>Bacillota</taxon>
        <taxon>Clostridia</taxon>
        <taxon>Eubacteriales</taxon>
        <taxon>Clostridiaceae</taxon>
        <taxon>Clostridium</taxon>
    </lineage>
</organism>
<keyword evidence="2" id="KW-1185">Reference proteome</keyword>
<reference evidence="1 2" key="1">
    <citation type="submission" date="2017-04" db="EMBL/GenBank/DDBJ databases">
        <authorList>
            <person name="Afonso C.L."/>
            <person name="Miller P.J."/>
            <person name="Scott M.A."/>
            <person name="Spackman E."/>
            <person name="Goraichik I."/>
            <person name="Dimitrov K.M."/>
            <person name="Suarez D.L."/>
            <person name="Swayne D.E."/>
        </authorList>
    </citation>
    <scope>NUCLEOTIDE SEQUENCE [LARGE SCALE GENOMIC DNA]</scope>
    <source>
        <strain evidence="1 2">DSM 12555</strain>
    </source>
</reference>
<dbReference type="EMBL" id="FWXH01000003">
    <property type="protein sequence ID" value="SMC21848.1"/>
    <property type="molecule type" value="Genomic_DNA"/>
</dbReference>
<dbReference type="RefSeq" id="WP_176212631.1">
    <property type="nucleotide sequence ID" value="NZ_FWXH01000003.1"/>
</dbReference>
<sequence>MDNDMLRCQETLGDACIKIVYLIGKLKQKDLINEKEYFNQTHKKKEFLKNISQTC</sequence>